<keyword evidence="1" id="KW-0472">Membrane</keyword>
<dbReference type="EMBL" id="DXCX01000067">
    <property type="protein sequence ID" value="HIY73602.1"/>
    <property type="molecule type" value="Genomic_DNA"/>
</dbReference>
<keyword evidence="1" id="KW-1133">Transmembrane helix</keyword>
<feature type="transmembrane region" description="Helical" evidence="1">
    <location>
        <begin position="138"/>
        <end position="157"/>
    </location>
</feature>
<protein>
    <submittedName>
        <fullName evidence="2">Uncharacterized protein</fullName>
    </submittedName>
</protein>
<dbReference type="Proteomes" id="UP000886824">
    <property type="component" value="Unassembled WGS sequence"/>
</dbReference>
<evidence type="ECO:0000256" key="1">
    <source>
        <dbReference type="SAM" id="Phobius"/>
    </source>
</evidence>
<gene>
    <name evidence="2" type="ORF">H9826_06480</name>
</gene>
<comment type="caution">
    <text evidence="2">The sequence shown here is derived from an EMBL/GenBank/DDBJ whole genome shotgun (WGS) entry which is preliminary data.</text>
</comment>
<dbReference type="AlphaFoldDB" id="A0A9D2CE38"/>
<evidence type="ECO:0000313" key="2">
    <source>
        <dbReference type="EMBL" id="HIY73602.1"/>
    </source>
</evidence>
<reference evidence="2" key="1">
    <citation type="journal article" date="2021" name="PeerJ">
        <title>Extensive microbial diversity within the chicken gut microbiome revealed by metagenomics and culture.</title>
        <authorList>
            <person name="Gilroy R."/>
            <person name="Ravi A."/>
            <person name="Getino M."/>
            <person name="Pursley I."/>
            <person name="Horton D.L."/>
            <person name="Alikhan N.F."/>
            <person name="Baker D."/>
            <person name="Gharbi K."/>
            <person name="Hall N."/>
            <person name="Watson M."/>
            <person name="Adriaenssens E.M."/>
            <person name="Foster-Nyarko E."/>
            <person name="Jarju S."/>
            <person name="Secka A."/>
            <person name="Antonio M."/>
            <person name="Oren A."/>
            <person name="Chaudhuri R.R."/>
            <person name="La Ragione R."/>
            <person name="Hildebrand F."/>
            <person name="Pallen M.J."/>
        </authorList>
    </citation>
    <scope>NUCLEOTIDE SEQUENCE</scope>
    <source>
        <strain evidence="2">CHK33-7979</strain>
    </source>
</reference>
<reference evidence="2" key="2">
    <citation type="submission" date="2021-04" db="EMBL/GenBank/DDBJ databases">
        <authorList>
            <person name="Gilroy R."/>
        </authorList>
    </citation>
    <scope>NUCLEOTIDE SEQUENCE</scope>
    <source>
        <strain evidence="2">CHK33-7979</strain>
    </source>
</reference>
<keyword evidence="1" id="KW-0812">Transmembrane</keyword>
<name>A0A9D2CE38_9FIRM</name>
<organism evidence="2 3">
    <name type="scientific">Candidatus Intestinimonas merdavium</name>
    <dbReference type="NCBI Taxonomy" id="2838622"/>
    <lineage>
        <taxon>Bacteria</taxon>
        <taxon>Bacillati</taxon>
        <taxon>Bacillota</taxon>
        <taxon>Clostridia</taxon>
        <taxon>Eubacteriales</taxon>
        <taxon>Intestinimonas</taxon>
    </lineage>
</organism>
<sequence length="204" mass="21366">MSIRFRLSALRTGLARIHPVDKSLLLFMAVLLLQSAYRIFFQTETGPAASDIDVIVRTSSSAIFGYFLSANFIDRSAASLSEASSSPAVLTTSVPAEVESGAPKNQIGFTAEAPAPESGGARPASSPLLPWLPDASRLQVTTATVIGLFCLCVLLILRNMGASGEQILASDSVSATVVQFRDFVSGCVGFLIGVPTHSGNQTTA</sequence>
<evidence type="ECO:0000313" key="3">
    <source>
        <dbReference type="Proteomes" id="UP000886824"/>
    </source>
</evidence>
<proteinExistence type="predicted"/>
<accession>A0A9D2CE38</accession>